<comment type="caution">
    <text evidence="15">The sequence shown here is derived from an EMBL/GenBank/DDBJ whole genome shotgun (WGS) entry which is preliminary data.</text>
</comment>
<dbReference type="PROSITE" id="PS00187">
    <property type="entry name" value="TPP_ENZYMES"/>
    <property type="match status" value="1"/>
</dbReference>
<keyword evidence="8 11" id="KW-0460">Magnesium</keyword>
<dbReference type="InterPro" id="IPR045229">
    <property type="entry name" value="TPP_enz"/>
</dbReference>
<accession>A0ABS7PD84</accession>
<comment type="pathway">
    <text evidence="1 11">Amino-acid biosynthesis; L-isoleucine biosynthesis; L-isoleucine from 2-oxobutanoate: step 1/4.</text>
</comment>
<dbReference type="InterPro" id="IPR011766">
    <property type="entry name" value="TPP_enzyme_TPP-bd"/>
</dbReference>
<dbReference type="PANTHER" id="PTHR18968:SF142">
    <property type="entry name" value="ACETOLACTATE SYNTHASE"/>
    <property type="match status" value="1"/>
</dbReference>
<dbReference type="EMBL" id="JAHWXP010000002">
    <property type="protein sequence ID" value="MBY8336413.1"/>
    <property type="molecule type" value="Genomic_DNA"/>
</dbReference>
<dbReference type="InterPro" id="IPR012000">
    <property type="entry name" value="Thiamin_PyroP_enz_cen_dom"/>
</dbReference>
<dbReference type="Gene3D" id="3.40.50.1220">
    <property type="entry name" value="TPP-binding domain"/>
    <property type="match status" value="1"/>
</dbReference>
<dbReference type="NCBIfam" id="TIGR00118">
    <property type="entry name" value="acolac_lg"/>
    <property type="match status" value="1"/>
</dbReference>
<proteinExistence type="inferred from homology"/>
<keyword evidence="6 11" id="KW-0808">Transferase</keyword>
<dbReference type="InterPro" id="IPR029035">
    <property type="entry name" value="DHS-like_NAD/FAD-binding_dom"/>
</dbReference>
<dbReference type="Pfam" id="PF00205">
    <property type="entry name" value="TPP_enzyme_M"/>
    <property type="match status" value="1"/>
</dbReference>
<dbReference type="InterPro" id="IPR012001">
    <property type="entry name" value="Thiamin_PyroP_enz_TPP-bd_dom"/>
</dbReference>
<evidence type="ECO:0000313" key="15">
    <source>
        <dbReference type="EMBL" id="MBY8336413.1"/>
    </source>
</evidence>
<feature type="domain" description="Thiamine pyrophosphate enzyme central" evidence="12">
    <location>
        <begin position="204"/>
        <end position="337"/>
    </location>
</feature>
<evidence type="ECO:0000256" key="10">
    <source>
        <dbReference type="ARBA" id="ARBA00023304"/>
    </source>
</evidence>
<keyword evidence="7 11" id="KW-0479">Metal-binding</keyword>
<protein>
    <recommendedName>
        <fullName evidence="4 11">Acetolactate synthase</fullName>
        <ecNumber evidence="4 11">2.2.1.6</ecNumber>
    </recommendedName>
</protein>
<evidence type="ECO:0000259" key="14">
    <source>
        <dbReference type="Pfam" id="PF02776"/>
    </source>
</evidence>
<evidence type="ECO:0000256" key="6">
    <source>
        <dbReference type="ARBA" id="ARBA00022679"/>
    </source>
</evidence>
<evidence type="ECO:0000259" key="13">
    <source>
        <dbReference type="Pfam" id="PF02775"/>
    </source>
</evidence>
<dbReference type="RefSeq" id="WP_222824122.1">
    <property type="nucleotide sequence ID" value="NZ_JAHWXP010000002.1"/>
</dbReference>
<evidence type="ECO:0000256" key="9">
    <source>
        <dbReference type="ARBA" id="ARBA00023052"/>
    </source>
</evidence>
<evidence type="ECO:0000256" key="2">
    <source>
        <dbReference type="ARBA" id="ARBA00005025"/>
    </source>
</evidence>
<dbReference type="NCBIfam" id="NF006524">
    <property type="entry name" value="PRK08978.1"/>
    <property type="match status" value="1"/>
</dbReference>
<gene>
    <name evidence="15" type="primary">ilvG</name>
    <name evidence="15" type="ORF">KYN89_05080</name>
</gene>
<dbReference type="SUPFAM" id="SSF52467">
    <property type="entry name" value="DHS-like NAD/FAD-binding domain"/>
    <property type="match status" value="1"/>
</dbReference>
<organism evidence="15 16">
    <name type="scientific">Alteriqipengyuania abyssalis</name>
    <dbReference type="NCBI Taxonomy" id="2860200"/>
    <lineage>
        <taxon>Bacteria</taxon>
        <taxon>Pseudomonadati</taxon>
        <taxon>Pseudomonadota</taxon>
        <taxon>Alphaproteobacteria</taxon>
        <taxon>Sphingomonadales</taxon>
        <taxon>Erythrobacteraceae</taxon>
        <taxon>Alteriqipengyuania</taxon>
    </lineage>
</organism>
<dbReference type="SUPFAM" id="SSF52518">
    <property type="entry name" value="Thiamin diphosphate-binding fold (THDP-binding)"/>
    <property type="match status" value="2"/>
</dbReference>
<evidence type="ECO:0000256" key="5">
    <source>
        <dbReference type="ARBA" id="ARBA00022605"/>
    </source>
</evidence>
<comment type="pathway">
    <text evidence="2 11">Amino-acid biosynthesis; L-valine biosynthesis; L-valine from pyruvate: step 1/4.</text>
</comment>
<comment type="cofactor">
    <cofactor evidence="11">
        <name>thiamine diphosphate</name>
        <dbReference type="ChEBI" id="CHEBI:58937"/>
    </cofactor>
    <text evidence="11">Binds 1 thiamine pyrophosphate per subunit.</text>
</comment>
<reference evidence="15 16" key="1">
    <citation type="submission" date="2021-07" db="EMBL/GenBank/DDBJ databases">
        <title>Alteriqipengyuania abyssalis NZ-12B nov, sp.nov isolated from deep sea sponge in pacific ocean.</title>
        <authorList>
            <person name="Tareen S."/>
            <person name="Wink J."/>
        </authorList>
    </citation>
    <scope>NUCLEOTIDE SEQUENCE [LARGE SCALE GENOMIC DNA]</scope>
    <source>
        <strain evidence="15 16">NZ-12B</strain>
    </source>
</reference>
<dbReference type="CDD" id="cd07035">
    <property type="entry name" value="TPP_PYR_POX_like"/>
    <property type="match status" value="1"/>
</dbReference>
<name>A0ABS7PD84_9SPHN</name>
<dbReference type="Gene3D" id="3.40.50.970">
    <property type="match status" value="2"/>
</dbReference>
<evidence type="ECO:0000256" key="8">
    <source>
        <dbReference type="ARBA" id="ARBA00022842"/>
    </source>
</evidence>
<comment type="cofactor">
    <cofactor evidence="11">
        <name>Mg(2+)</name>
        <dbReference type="ChEBI" id="CHEBI:18420"/>
    </cofactor>
    <text evidence="11">Binds 1 Mg(2+) ion per subunit.</text>
</comment>
<comment type="similarity">
    <text evidence="3 11">Belongs to the TPP enzyme family.</text>
</comment>
<dbReference type="Proteomes" id="UP000759298">
    <property type="component" value="Unassembled WGS sequence"/>
</dbReference>
<evidence type="ECO:0000259" key="12">
    <source>
        <dbReference type="Pfam" id="PF00205"/>
    </source>
</evidence>
<dbReference type="InterPro" id="IPR029061">
    <property type="entry name" value="THDP-binding"/>
</dbReference>
<dbReference type="Pfam" id="PF02775">
    <property type="entry name" value="TPP_enzyme_C"/>
    <property type="match status" value="1"/>
</dbReference>
<evidence type="ECO:0000256" key="7">
    <source>
        <dbReference type="ARBA" id="ARBA00022723"/>
    </source>
</evidence>
<comment type="catalytic activity">
    <reaction evidence="11">
        <text>2 pyruvate + H(+) = (2S)-2-acetolactate + CO2</text>
        <dbReference type="Rhea" id="RHEA:25249"/>
        <dbReference type="ChEBI" id="CHEBI:15361"/>
        <dbReference type="ChEBI" id="CHEBI:15378"/>
        <dbReference type="ChEBI" id="CHEBI:16526"/>
        <dbReference type="ChEBI" id="CHEBI:58476"/>
        <dbReference type="EC" id="2.2.1.6"/>
    </reaction>
</comment>
<dbReference type="InterPro" id="IPR039368">
    <property type="entry name" value="AHAS_TPP"/>
</dbReference>
<dbReference type="GO" id="GO:0003984">
    <property type="term" value="F:acetolactate synthase activity"/>
    <property type="evidence" value="ECO:0007669"/>
    <property type="project" value="UniProtKB-EC"/>
</dbReference>
<dbReference type="InterPro" id="IPR000399">
    <property type="entry name" value="TPP-bd_CS"/>
</dbReference>
<dbReference type="EC" id="2.2.1.6" evidence="4 11"/>
<dbReference type="PANTHER" id="PTHR18968">
    <property type="entry name" value="THIAMINE PYROPHOSPHATE ENZYMES"/>
    <property type="match status" value="1"/>
</dbReference>
<feature type="domain" description="Thiamine pyrophosphate enzyme N-terminal TPP-binding" evidence="14">
    <location>
        <begin position="18"/>
        <end position="133"/>
    </location>
</feature>
<dbReference type="CDD" id="cd02015">
    <property type="entry name" value="TPP_AHAS"/>
    <property type="match status" value="1"/>
</dbReference>
<feature type="domain" description="Thiamine pyrophosphate enzyme TPP-binding" evidence="13">
    <location>
        <begin position="393"/>
        <end position="541"/>
    </location>
</feature>
<evidence type="ECO:0000313" key="16">
    <source>
        <dbReference type="Proteomes" id="UP000759298"/>
    </source>
</evidence>
<keyword evidence="9 11" id="KW-0786">Thiamine pyrophosphate</keyword>
<dbReference type="InterPro" id="IPR012846">
    <property type="entry name" value="Acetolactate_synth_lsu"/>
</dbReference>
<evidence type="ECO:0000256" key="3">
    <source>
        <dbReference type="ARBA" id="ARBA00007812"/>
    </source>
</evidence>
<sequence>MNTMTQPLHSPQSQPATRTGAQLVVDTLAALGVDCVFGYPGGAIMPVYDALPQGTTRHILVRHEQAAAFAADAYGRITGRAGVCLATSGPGATNLITGIANAYLDSVPMVAITGQVPQTLMGTDAFQETDIFGMTMPIVKHSIIVRRPEDIPSAMAEAFAIAEGGRPGPVLVDLPKDVQQAVCEPGALRRPEADILPAPTSESIAEAERLIARAKKPLFYLGGGVARANASEMVRRIVEESGIPAVATLQGLGVLPPEHPAMLGMLGMHGHRPANMAVQECDLLIVLGARFDDRATGKLAEFAPHASVVHIDVDAAELGKLRFAHAAVCGNLKSSLATIDFEKGEIDAWTRSTAETREKHAPRYDAPGNGVYAPAMLKTLSERVGDDFVVACDVGQHQMWVAQHCRFSRPQAHLTSGGLGAMGFGLPAAIGAKLAEPDAHVFAVCGDGGFQMNIQELATLRRYQIPVKILLLDNAMLGLVRQWQELFFDGNYSEVDLSDNPDFVEVANAFGIEAFGIERREEVDGAIDRLINARGPILAHVRIDPEENVWPLVPPGKSNAEMMEKRHDA</sequence>
<keyword evidence="16" id="KW-1185">Reference proteome</keyword>
<evidence type="ECO:0000256" key="1">
    <source>
        <dbReference type="ARBA" id="ARBA00004974"/>
    </source>
</evidence>
<evidence type="ECO:0000256" key="4">
    <source>
        <dbReference type="ARBA" id="ARBA00013145"/>
    </source>
</evidence>
<evidence type="ECO:0000256" key="11">
    <source>
        <dbReference type="RuleBase" id="RU003591"/>
    </source>
</evidence>
<keyword evidence="5 11" id="KW-0028">Amino-acid biosynthesis</keyword>
<keyword evidence="10 11" id="KW-0100">Branched-chain amino acid biosynthesis</keyword>
<dbReference type="Pfam" id="PF02776">
    <property type="entry name" value="TPP_enzyme_N"/>
    <property type="match status" value="1"/>
</dbReference>